<dbReference type="Gene3D" id="2.170.190.11">
    <property type="entry name" value="Molybdopterin biosynthesis moea protein, domain 3"/>
    <property type="match status" value="1"/>
</dbReference>
<dbReference type="PANTHER" id="PTHR10192:SF5">
    <property type="entry name" value="GEPHYRIN"/>
    <property type="match status" value="1"/>
</dbReference>
<dbReference type="InterPro" id="IPR038987">
    <property type="entry name" value="MoeA-like"/>
</dbReference>
<dbReference type="InterPro" id="IPR005111">
    <property type="entry name" value="MoeA_C_domain_IV"/>
</dbReference>
<keyword evidence="8 11" id="KW-0460">Magnesium</keyword>
<dbReference type="Pfam" id="PF00994">
    <property type="entry name" value="MoCF_biosynth"/>
    <property type="match status" value="1"/>
</dbReference>
<evidence type="ECO:0000256" key="8">
    <source>
        <dbReference type="ARBA" id="ARBA00022842"/>
    </source>
</evidence>
<dbReference type="EMBL" id="JACIET010000001">
    <property type="protein sequence ID" value="MBB4011479.1"/>
    <property type="molecule type" value="Genomic_DNA"/>
</dbReference>
<dbReference type="GO" id="GO:0046872">
    <property type="term" value="F:metal ion binding"/>
    <property type="evidence" value="ECO:0007669"/>
    <property type="project" value="UniProtKB-UniRule"/>
</dbReference>
<comment type="similarity">
    <text evidence="4 11">Belongs to the MoeA family.</text>
</comment>
<dbReference type="InterPro" id="IPR036425">
    <property type="entry name" value="MoaB/Mog-like_dom_sf"/>
</dbReference>
<comment type="function">
    <text evidence="2 11">Catalyzes the insertion of molybdate into adenylated molybdopterin with the concomitant release of AMP.</text>
</comment>
<dbReference type="InterPro" id="IPR036688">
    <property type="entry name" value="MoeA_C_domain_IV_sf"/>
</dbReference>
<evidence type="ECO:0000256" key="1">
    <source>
        <dbReference type="ARBA" id="ARBA00001946"/>
    </source>
</evidence>
<dbReference type="InterPro" id="IPR001453">
    <property type="entry name" value="MoaB/Mog_dom"/>
</dbReference>
<keyword evidence="5 11" id="KW-0500">Molybdenum</keyword>
<feature type="transmembrane region" description="Helical" evidence="12">
    <location>
        <begin position="292"/>
        <end position="314"/>
    </location>
</feature>
<reference evidence="14 15" key="1">
    <citation type="submission" date="2020-08" db="EMBL/GenBank/DDBJ databases">
        <title>Genomic Encyclopedia of Type Strains, Phase IV (KMG-IV): sequencing the most valuable type-strain genomes for metagenomic binning, comparative biology and taxonomic classification.</title>
        <authorList>
            <person name="Goeker M."/>
        </authorList>
    </citation>
    <scope>NUCLEOTIDE SEQUENCE [LARGE SCALE GENOMIC DNA]</scope>
    <source>
        <strain evidence="14 15">DSM 106739</strain>
    </source>
</reference>
<evidence type="ECO:0000256" key="4">
    <source>
        <dbReference type="ARBA" id="ARBA00010763"/>
    </source>
</evidence>
<comment type="pathway">
    <text evidence="3 11">Cofactor biosynthesis; molybdopterin biosynthesis.</text>
</comment>
<dbReference type="InterPro" id="IPR005110">
    <property type="entry name" value="MoeA_linker/N"/>
</dbReference>
<dbReference type="PANTHER" id="PTHR10192">
    <property type="entry name" value="MOLYBDOPTERIN BIOSYNTHESIS PROTEIN"/>
    <property type="match status" value="1"/>
</dbReference>
<dbReference type="Gene3D" id="3.40.980.10">
    <property type="entry name" value="MoaB/Mog-like domain"/>
    <property type="match status" value="1"/>
</dbReference>
<evidence type="ECO:0000256" key="12">
    <source>
        <dbReference type="SAM" id="Phobius"/>
    </source>
</evidence>
<dbReference type="SMART" id="SM00852">
    <property type="entry name" value="MoCF_biosynth"/>
    <property type="match status" value="1"/>
</dbReference>
<dbReference type="InterPro" id="IPR036135">
    <property type="entry name" value="MoeA_linker/N_sf"/>
</dbReference>
<evidence type="ECO:0000256" key="6">
    <source>
        <dbReference type="ARBA" id="ARBA00022679"/>
    </source>
</evidence>
<keyword evidence="7 11" id="KW-0479">Metal-binding</keyword>
<comment type="cofactor">
    <cofactor evidence="1 11">
        <name>Mg(2+)</name>
        <dbReference type="ChEBI" id="CHEBI:18420"/>
    </cofactor>
</comment>
<evidence type="ECO:0000256" key="9">
    <source>
        <dbReference type="ARBA" id="ARBA00023150"/>
    </source>
</evidence>
<dbReference type="CDD" id="cd00887">
    <property type="entry name" value="MoeA"/>
    <property type="match status" value="1"/>
</dbReference>
<gene>
    <name evidence="14" type="ORF">GGR36_000787</name>
</gene>
<dbReference type="SUPFAM" id="SSF53218">
    <property type="entry name" value="Molybdenum cofactor biosynthesis proteins"/>
    <property type="match status" value="1"/>
</dbReference>
<evidence type="ECO:0000313" key="14">
    <source>
        <dbReference type="EMBL" id="MBB4011479.1"/>
    </source>
</evidence>
<comment type="catalytic activity">
    <reaction evidence="10">
        <text>adenylyl-molybdopterin + molybdate = Mo-molybdopterin + AMP + H(+)</text>
        <dbReference type="Rhea" id="RHEA:35047"/>
        <dbReference type="ChEBI" id="CHEBI:15378"/>
        <dbReference type="ChEBI" id="CHEBI:36264"/>
        <dbReference type="ChEBI" id="CHEBI:62727"/>
        <dbReference type="ChEBI" id="CHEBI:71302"/>
        <dbReference type="ChEBI" id="CHEBI:456215"/>
        <dbReference type="EC" id="2.10.1.1"/>
    </reaction>
</comment>
<keyword evidence="15" id="KW-1185">Reference proteome</keyword>
<evidence type="ECO:0000256" key="3">
    <source>
        <dbReference type="ARBA" id="ARBA00005046"/>
    </source>
</evidence>
<dbReference type="Pfam" id="PF03453">
    <property type="entry name" value="MoeA_N"/>
    <property type="match status" value="1"/>
</dbReference>
<dbReference type="NCBIfam" id="TIGR00177">
    <property type="entry name" value="molyb_syn"/>
    <property type="match status" value="1"/>
</dbReference>
<feature type="domain" description="MoaB/Mog" evidence="13">
    <location>
        <begin position="179"/>
        <end position="316"/>
    </location>
</feature>
<dbReference type="Pfam" id="PF03454">
    <property type="entry name" value="MoeA_C"/>
    <property type="match status" value="1"/>
</dbReference>
<dbReference type="Gene3D" id="2.40.340.10">
    <property type="entry name" value="MoeA, C-terminal, domain IV"/>
    <property type="match status" value="1"/>
</dbReference>
<dbReference type="SUPFAM" id="SSF63882">
    <property type="entry name" value="MoeA N-terminal region -like"/>
    <property type="match status" value="1"/>
</dbReference>
<dbReference type="Proteomes" id="UP000561045">
    <property type="component" value="Unassembled WGS sequence"/>
</dbReference>
<dbReference type="SUPFAM" id="SSF63867">
    <property type="entry name" value="MoeA C-terminal domain-like"/>
    <property type="match status" value="1"/>
</dbReference>
<sequence length="400" mass="42406">MKSPLLSYEDALNALLDAANVLAGDETVALMEAAGRVLANDLHSTLAVPPQDNSAMDGYALRANDVPAAGTRLPVSQRIPAGANGQPLTPGSAARIFTGAPIPAGADAVVMQEHSRQDGDHVLIDELPRTGQNIRRRGEDIAADALVLPGGTRLGGAEIGLAASVGAASVSVRRRLKVACFFTGDELREPGTPLPPGAIYNSNRYMLATLLRQAGCDVTDLGIVRDDLGATREALRLASSEHDLVLTSGGVSVGEEDHVKAAVETEGRLALWKIAIKPGKPLAFGTVGQADFIGLPGNPVSAFVTYVMLVLPYLRKRQGLRDARLRERLVTAGFEWKRPESRREFLRARVNESGCAMLYEKQGSAVLTSCAWADGLVVVPPGETIALGSLIRFINLQEVL</sequence>
<name>A0A840BIR4_9RHOO</name>
<keyword evidence="12" id="KW-1133">Transmembrane helix</keyword>
<organism evidence="14 15">
    <name type="scientific">Niveibacterium umoris</name>
    <dbReference type="NCBI Taxonomy" id="1193620"/>
    <lineage>
        <taxon>Bacteria</taxon>
        <taxon>Pseudomonadati</taxon>
        <taxon>Pseudomonadota</taxon>
        <taxon>Betaproteobacteria</taxon>
        <taxon>Rhodocyclales</taxon>
        <taxon>Rhodocyclaceae</taxon>
        <taxon>Niveibacterium</taxon>
    </lineage>
</organism>
<accession>A0A840BIR4</accession>
<evidence type="ECO:0000313" key="15">
    <source>
        <dbReference type="Proteomes" id="UP000561045"/>
    </source>
</evidence>
<proteinExistence type="inferred from homology"/>
<evidence type="ECO:0000256" key="2">
    <source>
        <dbReference type="ARBA" id="ARBA00002901"/>
    </source>
</evidence>
<evidence type="ECO:0000256" key="11">
    <source>
        <dbReference type="RuleBase" id="RU365090"/>
    </source>
</evidence>
<dbReference type="Gene3D" id="3.90.105.10">
    <property type="entry name" value="Molybdopterin biosynthesis moea protein, domain 2"/>
    <property type="match status" value="1"/>
</dbReference>
<dbReference type="NCBIfam" id="NF045515">
    <property type="entry name" value="Glp_gephyrin"/>
    <property type="match status" value="1"/>
</dbReference>
<keyword evidence="12" id="KW-0812">Transmembrane</keyword>
<dbReference type="PROSITE" id="PS01079">
    <property type="entry name" value="MOCF_BIOSYNTHESIS_2"/>
    <property type="match status" value="1"/>
</dbReference>
<keyword evidence="12" id="KW-0472">Membrane</keyword>
<dbReference type="FunFam" id="3.40.980.10:FF:000004">
    <property type="entry name" value="Molybdopterin molybdenumtransferase"/>
    <property type="match status" value="1"/>
</dbReference>
<dbReference type="GO" id="GO:0061599">
    <property type="term" value="F:molybdopterin molybdotransferase activity"/>
    <property type="evidence" value="ECO:0007669"/>
    <property type="project" value="UniProtKB-UniRule"/>
</dbReference>
<dbReference type="GO" id="GO:0005829">
    <property type="term" value="C:cytosol"/>
    <property type="evidence" value="ECO:0007669"/>
    <property type="project" value="TreeGrafter"/>
</dbReference>
<evidence type="ECO:0000256" key="10">
    <source>
        <dbReference type="ARBA" id="ARBA00047317"/>
    </source>
</evidence>
<dbReference type="EC" id="2.10.1.1" evidence="11"/>
<keyword evidence="6 11" id="KW-0808">Transferase</keyword>
<dbReference type="InterPro" id="IPR008284">
    <property type="entry name" value="MoCF_biosynth_CS"/>
</dbReference>
<comment type="caution">
    <text evidence="14">The sequence shown here is derived from an EMBL/GenBank/DDBJ whole genome shotgun (WGS) entry which is preliminary data.</text>
</comment>
<dbReference type="GO" id="GO:0006777">
    <property type="term" value="P:Mo-molybdopterin cofactor biosynthetic process"/>
    <property type="evidence" value="ECO:0007669"/>
    <property type="project" value="UniProtKB-UniRule"/>
</dbReference>
<evidence type="ECO:0000259" key="13">
    <source>
        <dbReference type="SMART" id="SM00852"/>
    </source>
</evidence>
<dbReference type="AlphaFoldDB" id="A0A840BIR4"/>
<keyword evidence="9 11" id="KW-0501">Molybdenum cofactor biosynthesis</keyword>
<evidence type="ECO:0000256" key="5">
    <source>
        <dbReference type="ARBA" id="ARBA00022505"/>
    </source>
</evidence>
<protein>
    <recommendedName>
        <fullName evidence="11">Molybdopterin molybdenumtransferase</fullName>
        <ecNumber evidence="11">2.10.1.1</ecNumber>
    </recommendedName>
</protein>
<dbReference type="RefSeq" id="WP_183632080.1">
    <property type="nucleotide sequence ID" value="NZ_BAABLE010000011.1"/>
</dbReference>
<dbReference type="UniPathway" id="UPA00344"/>
<evidence type="ECO:0000256" key="7">
    <source>
        <dbReference type="ARBA" id="ARBA00022723"/>
    </source>
</evidence>